<feature type="region of interest" description="Disordered" evidence="7">
    <location>
        <begin position="27"/>
        <end position="56"/>
    </location>
</feature>
<proteinExistence type="inferred from homology"/>
<sequence length="497" mass="55957">MAEQPAWMRRQMEQILELDMEELEVEEVDDSASSSSSDVSTFLRNTHGGGETGTSEEVTINTSRASLHTYVGEVVDTRSRFAFLNGGEVLNLPMLYLQGFVLFPEATLTLRVIQPRFLATVDKAINHVDAPCMIGVVHVYRHINDGLHSVASIGTTAEIHQVRQSGDGTSNVSTRGQQRFRLRRSWIDADEVPWGEVQIIEEDTPSRTPRNAFVQLAANTGMCYFSNEDEDLMRELSWQNHDCINEFDASVNKTNMGDDDDLRFAERQRQYRAACNSKMALEAPLSFWPRWAYKMYDSYSLARRAADLWRQIVANPSMDDHVRKPDLLSFCIGSKLPISGSARQELLEIDGISYRLQREIQLLKAFNLMRCRNCLVLIARRSDMVVISNGCPVGAYVKPFDGAQEMITVYNASGLALYGNPSEVHSWFPGYTWTIALCAACESNIGWLFSAAKKNLVPKSFWGQPTRCWPDINPAKKGNYSARAHNGSKQGSRSLIR</sequence>
<dbReference type="SUPFAM" id="SSF88697">
    <property type="entry name" value="PUA domain-like"/>
    <property type="match status" value="1"/>
</dbReference>
<dbReference type="PROSITE" id="PS51787">
    <property type="entry name" value="LON_N"/>
    <property type="match status" value="1"/>
</dbReference>
<evidence type="ECO:0000259" key="8">
    <source>
        <dbReference type="PROSITE" id="PS51787"/>
    </source>
</evidence>
<evidence type="ECO:0000256" key="7">
    <source>
        <dbReference type="SAM" id="MobiDB-lite"/>
    </source>
</evidence>
<protein>
    <recommendedName>
        <fullName evidence="3">Protein cereblon</fullName>
    </recommendedName>
    <alternativeName>
        <fullName evidence="4">Protein ohgata</fullName>
    </alternativeName>
</protein>
<evidence type="ECO:0000313" key="12">
    <source>
        <dbReference type="Proteomes" id="UP000008810"/>
    </source>
</evidence>
<dbReference type="SMART" id="SM00464">
    <property type="entry name" value="LON"/>
    <property type="match status" value="1"/>
</dbReference>
<accession>A0A2K2DEW4</accession>
<dbReference type="AlphaFoldDB" id="A0A2K2DEW4"/>
<feature type="compositionally biased region" description="Low complexity" evidence="7">
    <location>
        <begin position="31"/>
        <end position="40"/>
    </location>
</feature>
<dbReference type="InterPro" id="IPR046336">
    <property type="entry name" value="Lon_prtase_N_sf"/>
</dbReference>
<comment type="function">
    <text evidence="5">Substrate recognition component of a DCX (DDB1-CUL4-X-box) E3 protein ligase complex that mediates the ubiquitination and subsequent proteasomal degradation of target proteins. Has an essential role in mediating growth by negatively regulating insulin signaling. It also has a role in maintaining presynaptic function in the neuromuscular junction synapses of third-instar larvae.</text>
</comment>
<dbReference type="Gramene" id="PNT72836">
    <property type="protein sequence ID" value="PNT72836"/>
    <property type="gene ID" value="BRADI_2g49550v3"/>
</dbReference>
<dbReference type="InterPro" id="IPR034750">
    <property type="entry name" value="CULT"/>
</dbReference>
<feature type="domain" description="Lon N-terminal" evidence="8">
    <location>
        <begin position="92"/>
        <end position="367"/>
    </location>
</feature>
<reference evidence="11" key="3">
    <citation type="submission" date="2018-08" db="UniProtKB">
        <authorList>
            <consortium name="EnsemblPlants"/>
        </authorList>
    </citation>
    <scope>IDENTIFICATION</scope>
    <source>
        <strain evidence="11">cv. Bd21</strain>
    </source>
</reference>
<dbReference type="Gene3D" id="1.20.58.1480">
    <property type="match status" value="1"/>
</dbReference>
<dbReference type="PROSITE" id="PS51788">
    <property type="entry name" value="CULT"/>
    <property type="match status" value="1"/>
</dbReference>
<dbReference type="InterPro" id="IPR003111">
    <property type="entry name" value="Lon_prtase_N"/>
</dbReference>
<dbReference type="FunFam" id="2.170.150.20:FF:000005">
    <property type="entry name" value="Blast:Protein cereblon homolog"/>
    <property type="match status" value="1"/>
</dbReference>
<feature type="domain" description="CULT" evidence="9">
    <location>
        <begin position="366"/>
        <end position="473"/>
    </location>
</feature>
<dbReference type="EnsemblPlants" id="PNT72836">
    <property type="protein sequence ID" value="PNT72836"/>
    <property type="gene ID" value="BRADI_2g49550v3"/>
</dbReference>
<gene>
    <name evidence="11" type="primary">LOC100828195</name>
    <name evidence="10" type="ORF">BRADI_2g49550v3</name>
</gene>
<dbReference type="PANTHER" id="PTHR14255">
    <property type="entry name" value="CEREBLON"/>
    <property type="match status" value="1"/>
</dbReference>
<evidence type="ECO:0000256" key="1">
    <source>
        <dbReference type="ARBA" id="ARBA00005293"/>
    </source>
</evidence>
<dbReference type="FunFam" id="1.20.58.1480:FF:000007">
    <property type="entry name" value="Lon protease homolog"/>
    <property type="match status" value="1"/>
</dbReference>
<dbReference type="Pfam" id="PF02190">
    <property type="entry name" value="LON_substr_bdg"/>
    <property type="match status" value="1"/>
</dbReference>
<dbReference type="Gene3D" id="2.170.150.20">
    <property type="entry name" value="Peptide methionine sulfoxide reductase"/>
    <property type="match status" value="1"/>
</dbReference>
<reference evidence="10" key="2">
    <citation type="submission" date="2017-06" db="EMBL/GenBank/DDBJ databases">
        <title>WGS assembly of Brachypodium distachyon.</title>
        <authorList>
            <consortium name="The International Brachypodium Initiative"/>
            <person name="Lucas S."/>
            <person name="Harmon-Smith M."/>
            <person name="Lail K."/>
            <person name="Tice H."/>
            <person name="Grimwood J."/>
            <person name="Bruce D."/>
            <person name="Barry K."/>
            <person name="Shu S."/>
            <person name="Lindquist E."/>
            <person name="Wang M."/>
            <person name="Pitluck S."/>
            <person name="Vogel J.P."/>
            <person name="Garvin D.F."/>
            <person name="Mockler T.C."/>
            <person name="Schmutz J."/>
            <person name="Rokhsar D."/>
            <person name="Bevan M.W."/>
        </authorList>
    </citation>
    <scope>NUCLEOTIDE SEQUENCE</scope>
    <source>
        <strain evidence="10">Bd21</strain>
    </source>
</reference>
<dbReference type="GO" id="GO:0030177">
    <property type="term" value="P:positive regulation of Wnt signaling pathway"/>
    <property type="evidence" value="ECO:0000318"/>
    <property type="project" value="GO_Central"/>
</dbReference>
<dbReference type="InterPro" id="IPR015947">
    <property type="entry name" value="PUA-like_sf"/>
</dbReference>
<dbReference type="PANTHER" id="PTHR14255:SF23">
    <property type="entry name" value="OS01G0743600 PROTEIN"/>
    <property type="match status" value="1"/>
</dbReference>
<dbReference type="OrthoDB" id="267517at2759"/>
<evidence type="ECO:0000256" key="5">
    <source>
        <dbReference type="ARBA" id="ARBA00046075"/>
    </source>
</evidence>
<comment type="similarity">
    <text evidence="2">Belongs to the 4-toluene sulfonate uptake permease (TSUP) (TC 2.A.102) family.</text>
</comment>
<dbReference type="Proteomes" id="UP000008810">
    <property type="component" value="Chromosome 2"/>
</dbReference>
<dbReference type="ExpressionAtlas" id="A0A2K2DEW4">
    <property type="expression patterns" value="baseline"/>
</dbReference>
<evidence type="ECO:0000313" key="11">
    <source>
        <dbReference type="EnsemblPlants" id="PNT72836"/>
    </source>
</evidence>
<dbReference type="GO" id="GO:0005634">
    <property type="term" value="C:nucleus"/>
    <property type="evidence" value="ECO:0000318"/>
    <property type="project" value="GO_Central"/>
</dbReference>
<evidence type="ECO:0000256" key="6">
    <source>
        <dbReference type="ARBA" id="ARBA00046796"/>
    </source>
</evidence>
<dbReference type="CDD" id="cd15777">
    <property type="entry name" value="CRBN_C_like"/>
    <property type="match status" value="1"/>
</dbReference>
<evidence type="ECO:0000256" key="2">
    <source>
        <dbReference type="ARBA" id="ARBA00009142"/>
    </source>
</evidence>
<organism evidence="10">
    <name type="scientific">Brachypodium distachyon</name>
    <name type="common">Purple false brome</name>
    <name type="synonym">Trachynia distachya</name>
    <dbReference type="NCBI Taxonomy" id="15368"/>
    <lineage>
        <taxon>Eukaryota</taxon>
        <taxon>Viridiplantae</taxon>
        <taxon>Streptophyta</taxon>
        <taxon>Embryophyta</taxon>
        <taxon>Tracheophyta</taxon>
        <taxon>Spermatophyta</taxon>
        <taxon>Magnoliopsida</taxon>
        <taxon>Liliopsida</taxon>
        <taxon>Poales</taxon>
        <taxon>Poaceae</taxon>
        <taxon>BOP clade</taxon>
        <taxon>Pooideae</taxon>
        <taxon>Stipodae</taxon>
        <taxon>Brachypodieae</taxon>
        <taxon>Brachypodium</taxon>
    </lineage>
</organism>
<dbReference type="GO" id="GO:0031464">
    <property type="term" value="C:Cul4A-RING E3 ubiquitin ligase complex"/>
    <property type="evidence" value="ECO:0000318"/>
    <property type="project" value="GO_Central"/>
</dbReference>
<comment type="subunit">
    <text evidence="6">Likely a component of a DCX (DDB1-CUL4-X-box) protein ligase complex. May interact with pic/DDB1.</text>
</comment>
<evidence type="ECO:0000256" key="3">
    <source>
        <dbReference type="ARBA" id="ARBA00014394"/>
    </source>
</evidence>
<dbReference type="STRING" id="15368.A0A2K2DEW4"/>
<keyword evidence="12" id="KW-1185">Reference proteome</keyword>
<dbReference type="GO" id="GO:0043161">
    <property type="term" value="P:proteasome-mediated ubiquitin-dependent protein catabolic process"/>
    <property type="evidence" value="ECO:0000318"/>
    <property type="project" value="GO_Central"/>
</dbReference>
<dbReference type="EMBL" id="CM000881">
    <property type="protein sequence ID" value="PNT72836.1"/>
    <property type="molecule type" value="Genomic_DNA"/>
</dbReference>
<evidence type="ECO:0000259" key="9">
    <source>
        <dbReference type="PROSITE" id="PS51788"/>
    </source>
</evidence>
<dbReference type="Gene3D" id="2.30.130.40">
    <property type="entry name" value="LON domain-like"/>
    <property type="match status" value="1"/>
</dbReference>
<name>A0A2K2DEW4_BRADI</name>
<evidence type="ECO:0000313" key="10">
    <source>
        <dbReference type="EMBL" id="PNT72836.1"/>
    </source>
</evidence>
<comment type="similarity">
    <text evidence="1">Belongs to the CRBN family.</text>
</comment>
<evidence type="ECO:0000256" key="4">
    <source>
        <dbReference type="ARBA" id="ARBA00030079"/>
    </source>
</evidence>
<reference evidence="10 11" key="1">
    <citation type="journal article" date="2010" name="Nature">
        <title>Genome sequencing and analysis of the model grass Brachypodium distachyon.</title>
        <authorList>
            <consortium name="International Brachypodium Initiative"/>
        </authorList>
    </citation>
    <scope>NUCLEOTIDE SEQUENCE [LARGE SCALE GENOMIC DNA]</scope>
    <source>
        <strain evidence="10">Bd21</strain>
        <strain evidence="11">cv. Bd21</strain>
    </source>
</reference>